<gene>
    <name evidence="2" type="ORF">EHS25_004614</name>
</gene>
<organism evidence="2 3">
    <name type="scientific">Saitozyma podzolica</name>
    <dbReference type="NCBI Taxonomy" id="1890683"/>
    <lineage>
        <taxon>Eukaryota</taxon>
        <taxon>Fungi</taxon>
        <taxon>Dikarya</taxon>
        <taxon>Basidiomycota</taxon>
        <taxon>Agaricomycotina</taxon>
        <taxon>Tremellomycetes</taxon>
        <taxon>Tremellales</taxon>
        <taxon>Trimorphomycetaceae</taxon>
        <taxon>Saitozyma</taxon>
    </lineage>
</organism>
<protein>
    <submittedName>
        <fullName evidence="2">Uncharacterized protein</fullName>
    </submittedName>
</protein>
<dbReference type="EMBL" id="RSCD01000002">
    <property type="protein sequence ID" value="RSH94808.1"/>
    <property type="molecule type" value="Genomic_DNA"/>
</dbReference>
<reference evidence="2 3" key="1">
    <citation type="submission" date="2018-11" db="EMBL/GenBank/DDBJ databases">
        <title>Genome sequence of Saitozyma podzolica DSM 27192.</title>
        <authorList>
            <person name="Aliyu H."/>
            <person name="Gorte O."/>
            <person name="Ochsenreither K."/>
        </authorList>
    </citation>
    <scope>NUCLEOTIDE SEQUENCE [LARGE SCALE GENOMIC DNA]</scope>
    <source>
        <strain evidence="2 3">DSM 27192</strain>
    </source>
</reference>
<evidence type="ECO:0000313" key="2">
    <source>
        <dbReference type="EMBL" id="RSH94808.1"/>
    </source>
</evidence>
<feature type="region of interest" description="Disordered" evidence="1">
    <location>
        <begin position="1"/>
        <end position="22"/>
    </location>
</feature>
<proteinExistence type="predicted"/>
<name>A0A427YUJ3_9TREE</name>
<dbReference type="AlphaFoldDB" id="A0A427YUJ3"/>
<evidence type="ECO:0000256" key="1">
    <source>
        <dbReference type="SAM" id="MobiDB-lite"/>
    </source>
</evidence>
<accession>A0A427YUJ3</accession>
<keyword evidence="3" id="KW-1185">Reference proteome</keyword>
<evidence type="ECO:0000313" key="3">
    <source>
        <dbReference type="Proteomes" id="UP000279259"/>
    </source>
</evidence>
<comment type="caution">
    <text evidence="2">The sequence shown here is derived from an EMBL/GenBank/DDBJ whole genome shotgun (WGS) entry which is preliminary data.</text>
</comment>
<sequence>MLSHTNLTNQCNSDGTNGACSTCGSTGPESPVLLATLRVFQADRLQLVRVYQRVLLLSTEHIPSLSPSEPPASS</sequence>
<dbReference type="Proteomes" id="UP000279259">
    <property type="component" value="Unassembled WGS sequence"/>
</dbReference>